<protein>
    <recommendedName>
        <fullName evidence="2">Transposase IS200-like domain-containing protein</fullName>
    </recommendedName>
</protein>
<dbReference type="EMBL" id="UOFJ01000124">
    <property type="protein sequence ID" value="VAW64082.1"/>
    <property type="molecule type" value="Genomic_DNA"/>
</dbReference>
<evidence type="ECO:0000313" key="1">
    <source>
        <dbReference type="EMBL" id="VAW64082.1"/>
    </source>
</evidence>
<feature type="non-terminal residue" evidence="1">
    <location>
        <position position="1"/>
    </location>
</feature>
<accession>A0A3B0XLT0</accession>
<name>A0A3B0XLT0_9ZZZZ</name>
<proteinExistence type="predicted"/>
<gene>
    <name evidence="1" type="ORF">MNBD_GAMMA10-774</name>
</gene>
<dbReference type="AlphaFoldDB" id="A0A3B0XLT0"/>
<reference evidence="1" key="1">
    <citation type="submission" date="2018-06" db="EMBL/GenBank/DDBJ databases">
        <authorList>
            <person name="Zhirakovskaya E."/>
        </authorList>
    </citation>
    <scope>NUCLEOTIDE SEQUENCE</scope>
</reference>
<sequence>AKKRFGLSILNYTITSNHIHLLVEDSPINLLPKVCSLSLVERHRNLIIAKKEKVPIGMIDISNSR</sequence>
<organism evidence="1">
    <name type="scientific">hydrothermal vent metagenome</name>
    <dbReference type="NCBI Taxonomy" id="652676"/>
    <lineage>
        <taxon>unclassified sequences</taxon>
        <taxon>metagenomes</taxon>
        <taxon>ecological metagenomes</taxon>
    </lineage>
</organism>
<evidence type="ECO:0008006" key="2">
    <source>
        <dbReference type="Google" id="ProtNLM"/>
    </source>
</evidence>